<protein>
    <submittedName>
        <fullName evidence="6">4Fe-4S dicluster domain-containing protein</fullName>
    </submittedName>
</protein>
<feature type="domain" description="4Fe-4S ferredoxin-type" evidence="5">
    <location>
        <begin position="302"/>
        <end position="331"/>
    </location>
</feature>
<dbReference type="PANTHER" id="PTHR43687">
    <property type="entry name" value="ADENYLYLSULFATE REDUCTASE, BETA SUBUNIT"/>
    <property type="match status" value="1"/>
</dbReference>
<evidence type="ECO:0000259" key="5">
    <source>
        <dbReference type="PROSITE" id="PS51379"/>
    </source>
</evidence>
<dbReference type="PROSITE" id="PS51379">
    <property type="entry name" value="4FE4S_FER_2"/>
    <property type="match status" value="4"/>
</dbReference>
<keyword evidence="4" id="KW-0411">Iron-sulfur</keyword>
<dbReference type="PROSITE" id="PS00198">
    <property type="entry name" value="4FE4S_FER_1"/>
    <property type="match status" value="2"/>
</dbReference>
<evidence type="ECO:0000256" key="2">
    <source>
        <dbReference type="ARBA" id="ARBA00022723"/>
    </source>
</evidence>
<evidence type="ECO:0000256" key="3">
    <source>
        <dbReference type="ARBA" id="ARBA00023004"/>
    </source>
</evidence>
<name>A0ABW4S9T3_9RHOB</name>
<dbReference type="InterPro" id="IPR050572">
    <property type="entry name" value="Fe-S_Ferredoxin"/>
</dbReference>
<organism evidence="6 7">
    <name type="scientific">Halodurantibacterium flavum</name>
    <dbReference type="NCBI Taxonomy" id="1382802"/>
    <lineage>
        <taxon>Bacteria</taxon>
        <taxon>Pseudomonadati</taxon>
        <taxon>Pseudomonadota</taxon>
        <taxon>Alphaproteobacteria</taxon>
        <taxon>Rhodobacterales</taxon>
        <taxon>Paracoccaceae</taxon>
        <taxon>Halodurantibacterium</taxon>
    </lineage>
</organism>
<comment type="caution">
    <text evidence="6">The sequence shown here is derived from an EMBL/GenBank/DDBJ whole genome shotgun (WGS) entry which is preliminary data.</text>
</comment>
<proteinExistence type="predicted"/>
<keyword evidence="1" id="KW-0004">4Fe-4S</keyword>
<gene>
    <name evidence="6" type="ORF">ACFSGJ_18595</name>
</gene>
<keyword evidence="3" id="KW-0408">Iron</keyword>
<keyword evidence="2" id="KW-0479">Metal-binding</keyword>
<dbReference type="RefSeq" id="WP_390265364.1">
    <property type="nucleotide sequence ID" value="NZ_JBHUGH010000036.1"/>
</dbReference>
<dbReference type="Pfam" id="PF12838">
    <property type="entry name" value="Fer4_7"/>
    <property type="match status" value="1"/>
</dbReference>
<dbReference type="Gene3D" id="3.30.70.20">
    <property type="match status" value="2"/>
</dbReference>
<feature type="domain" description="4Fe-4S ferredoxin-type" evidence="5">
    <location>
        <begin position="544"/>
        <end position="573"/>
    </location>
</feature>
<dbReference type="Pfam" id="PF13237">
    <property type="entry name" value="Fer4_10"/>
    <property type="match status" value="1"/>
</dbReference>
<evidence type="ECO:0000256" key="1">
    <source>
        <dbReference type="ARBA" id="ARBA00022485"/>
    </source>
</evidence>
<dbReference type="PANTHER" id="PTHR43687:SF4">
    <property type="entry name" value="BLR5484 PROTEIN"/>
    <property type="match status" value="1"/>
</dbReference>
<feature type="domain" description="4Fe-4S ferredoxin-type" evidence="5">
    <location>
        <begin position="513"/>
        <end position="542"/>
    </location>
</feature>
<dbReference type="InterPro" id="IPR017900">
    <property type="entry name" value="4Fe4S_Fe_S_CS"/>
</dbReference>
<keyword evidence="7" id="KW-1185">Reference proteome</keyword>
<evidence type="ECO:0000256" key="4">
    <source>
        <dbReference type="ARBA" id="ARBA00023014"/>
    </source>
</evidence>
<dbReference type="InterPro" id="IPR017896">
    <property type="entry name" value="4Fe4S_Fe-S-bd"/>
</dbReference>
<evidence type="ECO:0000313" key="7">
    <source>
        <dbReference type="Proteomes" id="UP001597353"/>
    </source>
</evidence>
<reference evidence="7" key="1">
    <citation type="journal article" date="2019" name="Int. J. Syst. Evol. Microbiol.">
        <title>The Global Catalogue of Microorganisms (GCM) 10K type strain sequencing project: providing services to taxonomists for standard genome sequencing and annotation.</title>
        <authorList>
            <consortium name="The Broad Institute Genomics Platform"/>
            <consortium name="The Broad Institute Genome Sequencing Center for Infectious Disease"/>
            <person name="Wu L."/>
            <person name="Ma J."/>
        </authorList>
    </citation>
    <scope>NUCLEOTIDE SEQUENCE [LARGE SCALE GENOMIC DNA]</scope>
    <source>
        <strain evidence="7">CGMCC 4.7242</strain>
    </source>
</reference>
<dbReference type="SUPFAM" id="SSF54862">
    <property type="entry name" value="4Fe-4S ferredoxins"/>
    <property type="match status" value="1"/>
</dbReference>
<dbReference type="EMBL" id="JBHUGH010000036">
    <property type="protein sequence ID" value="MFD1914216.1"/>
    <property type="molecule type" value="Genomic_DNA"/>
</dbReference>
<feature type="domain" description="4Fe-4S ferredoxin-type" evidence="5">
    <location>
        <begin position="273"/>
        <end position="301"/>
    </location>
</feature>
<dbReference type="Proteomes" id="UP001597353">
    <property type="component" value="Unassembled WGS sequence"/>
</dbReference>
<evidence type="ECO:0000313" key="6">
    <source>
        <dbReference type="EMBL" id="MFD1914216.1"/>
    </source>
</evidence>
<sequence length="667" mass="70055">MPATPRLILTCSCEGTMPLDERALERAGCGRIAEGATQLCRAQLDRFRGALAEGVPVTVACTQEQPLFEEVAEEHGVTDILFANIRETGGWSADARAAGPKMAALIAAAAEEANPYEITSMESAGVALILGAGDEAVAAAATLADSLDVTVLIVPGATVTPPRRTVFPVLQGQIRKAQGVLGAFELTVDAYAAPAPSSRQTLVFEGARNGAVSRCDLVIDLTGGRPLFPADDLRPGYFRADPRDPVAVAETLRQAAGMVGTFDKPRFISFAPQLCAHSRNKTTGCTRCLDLCPTGAITPAGDTVAIDPNICAGCGQCAAACPTGAASYALPDVESLARRLRTLLRTWYQAGGTVAPVVLLHDDAHGTPLIDASARFGRGLPAHVIPVLVNEVTQIGPEIMAAALAYGAGVVRILTPHRPRHDIGGLEATLDLMATTGSAMGHGAGTIALVQADDPDAMEAALWPPAPAARDKRSSFLAPGAKRSLLTTAFEEMNQTAPSPARQIPLEAGAPFGAVVLDTAACTLCLSCVGVCPTGALADNPNQPMLRFTESACVQCGLCAATCPETAITLEPRIDFDAWNQPRRILKEEEPFCCTSCGKAFGTRSSIERVQAKLSDHWMFAGPAGEARLRVLTMCDDCRVQSVVNDGFDPHEGAPRPRVRTSDDYRN</sequence>
<accession>A0ABW4S9T3</accession>